<accession>A0A815CCR0</accession>
<evidence type="ECO:0000313" key="2">
    <source>
        <dbReference type="EMBL" id="CAF1560702.1"/>
    </source>
</evidence>
<sequence>DEHSTDINHDLIDTVVFDGTTKSIEDQHINEEEEKRKQKLYRKIVGECPLTFNGAYGLTKANHSIEFCDYGKNHRIQLYNHFIKKHKLKEVCAQRLVQAIIDNQGSRMTKLFDENENVIDQSYNVLCPFTNGQINLPGNSQHRGTRIPCRRRVVPLNVLKCHLQYHHNISNLLAQKLVDGFKEIRTKK</sequence>
<dbReference type="EMBL" id="CAJNOH010002247">
    <property type="protein sequence ID" value="CAF1282354.1"/>
    <property type="molecule type" value="Genomic_DNA"/>
</dbReference>
<dbReference type="AlphaFoldDB" id="A0A815CCR0"/>
<proteinExistence type="predicted"/>
<gene>
    <name evidence="2" type="ORF">JXQ802_LOCUS44332</name>
    <name evidence="1" type="ORF">PYM288_LOCUS28949</name>
</gene>
<organism evidence="1 3">
    <name type="scientific">Rotaria sordida</name>
    <dbReference type="NCBI Taxonomy" id="392033"/>
    <lineage>
        <taxon>Eukaryota</taxon>
        <taxon>Metazoa</taxon>
        <taxon>Spiralia</taxon>
        <taxon>Gnathifera</taxon>
        <taxon>Rotifera</taxon>
        <taxon>Eurotatoria</taxon>
        <taxon>Bdelloidea</taxon>
        <taxon>Philodinida</taxon>
        <taxon>Philodinidae</taxon>
        <taxon>Rotaria</taxon>
    </lineage>
</organism>
<keyword evidence="4" id="KW-1185">Reference proteome</keyword>
<evidence type="ECO:0000313" key="3">
    <source>
        <dbReference type="Proteomes" id="UP000663854"/>
    </source>
</evidence>
<dbReference type="Proteomes" id="UP000663854">
    <property type="component" value="Unassembled WGS sequence"/>
</dbReference>
<reference evidence="1" key="1">
    <citation type="submission" date="2021-02" db="EMBL/GenBank/DDBJ databases">
        <authorList>
            <person name="Nowell W R."/>
        </authorList>
    </citation>
    <scope>NUCLEOTIDE SEQUENCE</scope>
</reference>
<name>A0A815CCR0_9BILA</name>
<evidence type="ECO:0000313" key="4">
    <source>
        <dbReference type="Proteomes" id="UP000663870"/>
    </source>
</evidence>
<dbReference type="Proteomes" id="UP000663870">
    <property type="component" value="Unassembled WGS sequence"/>
</dbReference>
<evidence type="ECO:0000313" key="1">
    <source>
        <dbReference type="EMBL" id="CAF1282354.1"/>
    </source>
</evidence>
<protein>
    <submittedName>
        <fullName evidence="1">Uncharacterized protein</fullName>
    </submittedName>
</protein>
<feature type="non-terminal residue" evidence="1">
    <location>
        <position position="1"/>
    </location>
</feature>
<dbReference type="EMBL" id="CAJNOL010003389">
    <property type="protein sequence ID" value="CAF1560702.1"/>
    <property type="molecule type" value="Genomic_DNA"/>
</dbReference>
<comment type="caution">
    <text evidence="1">The sequence shown here is derived from an EMBL/GenBank/DDBJ whole genome shotgun (WGS) entry which is preliminary data.</text>
</comment>